<dbReference type="Proteomes" id="UP001212821">
    <property type="component" value="Chromosome"/>
</dbReference>
<proteinExistence type="predicted"/>
<keyword evidence="3" id="KW-1185">Reference proteome</keyword>
<reference evidence="3" key="1">
    <citation type="submission" date="2022-12" db="EMBL/GenBank/DDBJ databases">
        <authorList>
            <person name="Mo P."/>
        </authorList>
    </citation>
    <scope>NUCLEOTIDE SEQUENCE [LARGE SCALE GENOMIC DNA]</scope>
    <source>
        <strain evidence="3">HUAS 3-15</strain>
    </source>
</reference>
<evidence type="ECO:0000256" key="1">
    <source>
        <dbReference type="SAM" id="MobiDB-lite"/>
    </source>
</evidence>
<dbReference type="RefSeq" id="WP_270150661.1">
    <property type="nucleotide sequence ID" value="NZ_CP115450.1"/>
</dbReference>
<protein>
    <submittedName>
        <fullName evidence="2">Uncharacterized protein</fullName>
    </submittedName>
</protein>
<evidence type="ECO:0000313" key="3">
    <source>
        <dbReference type="Proteomes" id="UP001212821"/>
    </source>
</evidence>
<evidence type="ECO:0000313" key="2">
    <source>
        <dbReference type="EMBL" id="WBP91371.1"/>
    </source>
</evidence>
<accession>A0ABY7QGV8</accession>
<sequence>MASGAGPAHPPGRPGHGGEARSPIACRWKPEDAAARWVTTRTGTAPVLDHGAFADPRWAGGLRVHVADMSYAVLRPDPRAADWSGLAGLVIFTADAQERPPQPDPHIKQESPKAGVWPRLHTALLEV</sequence>
<feature type="region of interest" description="Disordered" evidence="1">
    <location>
        <begin position="1"/>
        <end position="24"/>
    </location>
</feature>
<organism evidence="2 3">
    <name type="scientific">Kitasatospora cathayae</name>
    <dbReference type="NCBI Taxonomy" id="3004092"/>
    <lineage>
        <taxon>Bacteria</taxon>
        <taxon>Bacillati</taxon>
        <taxon>Actinomycetota</taxon>
        <taxon>Actinomycetes</taxon>
        <taxon>Kitasatosporales</taxon>
        <taxon>Streptomycetaceae</taxon>
        <taxon>Kitasatospora</taxon>
    </lineage>
</organism>
<name>A0ABY7QGV8_9ACTN</name>
<dbReference type="EMBL" id="CP115450">
    <property type="protein sequence ID" value="WBP91371.1"/>
    <property type="molecule type" value="Genomic_DNA"/>
</dbReference>
<gene>
    <name evidence="2" type="ORF">O1G21_39510</name>
</gene>